<evidence type="ECO:0000256" key="1">
    <source>
        <dbReference type="SAM" id="SignalP"/>
    </source>
</evidence>
<feature type="chain" id="PRO_5008386422" description="Cytochrome c domain-containing protein" evidence="1">
    <location>
        <begin position="21"/>
        <end position="625"/>
    </location>
</feature>
<organism evidence="2 3">
    <name type="scientific">Marinobacterium aestuarii</name>
    <dbReference type="NCBI Taxonomy" id="1821621"/>
    <lineage>
        <taxon>Bacteria</taxon>
        <taxon>Pseudomonadati</taxon>
        <taxon>Pseudomonadota</taxon>
        <taxon>Gammaproteobacteria</taxon>
        <taxon>Oceanospirillales</taxon>
        <taxon>Oceanospirillaceae</taxon>
        <taxon>Marinobacterium</taxon>
    </lineage>
</organism>
<dbReference type="InterPro" id="IPR047758">
    <property type="entry name" value="CytoC_perox"/>
</dbReference>
<dbReference type="RefSeq" id="WP_067377314.1">
    <property type="nucleotide sequence ID" value="NZ_CP015839.1"/>
</dbReference>
<dbReference type="Proteomes" id="UP000078070">
    <property type="component" value="Chromosome"/>
</dbReference>
<name>A0A1A9ET45_9GAMM</name>
<dbReference type="InterPro" id="IPR036909">
    <property type="entry name" value="Cyt_c-like_dom_sf"/>
</dbReference>
<reference evidence="3" key="1">
    <citation type="submission" date="2016-05" db="EMBL/GenBank/DDBJ databases">
        <authorList>
            <person name="Baek K."/>
            <person name="Yang S.-J."/>
        </authorList>
    </citation>
    <scope>NUCLEOTIDE SEQUENCE [LARGE SCALE GENOMIC DNA]</scope>
    <source>
        <strain evidence="3">ST58-10</strain>
    </source>
</reference>
<feature type="signal peptide" evidence="1">
    <location>
        <begin position="1"/>
        <end position="20"/>
    </location>
</feature>
<dbReference type="GO" id="GO:0004130">
    <property type="term" value="F:cytochrome-c peroxidase activity"/>
    <property type="evidence" value="ECO:0007669"/>
    <property type="project" value="TreeGrafter"/>
</dbReference>
<dbReference type="Pfam" id="PF21419">
    <property type="entry name" value="RoxA-like_Cyt-c"/>
    <property type="match status" value="1"/>
</dbReference>
<keyword evidence="3" id="KW-1185">Reference proteome</keyword>
<protein>
    <recommendedName>
        <fullName evidence="4">Cytochrome c domain-containing protein</fullName>
    </recommendedName>
</protein>
<accession>A0A1A9ET45</accession>
<dbReference type="SUPFAM" id="SSF46626">
    <property type="entry name" value="Cytochrome c"/>
    <property type="match status" value="1"/>
</dbReference>
<dbReference type="GO" id="GO:0009055">
    <property type="term" value="F:electron transfer activity"/>
    <property type="evidence" value="ECO:0007669"/>
    <property type="project" value="InterPro"/>
</dbReference>
<reference evidence="2 3" key="2">
    <citation type="journal article" date="2018" name="Int. J. Syst. Evol. Microbiol.">
        <title>Marinobacterium aestuarii sp. nov., a benzene-degrading marine bacterium isolated from estuary sediment.</title>
        <authorList>
            <person name="Bae S.S."/>
            <person name="Jung J."/>
            <person name="Chung D."/>
            <person name="Baek K."/>
        </authorList>
    </citation>
    <scope>NUCLEOTIDE SEQUENCE [LARGE SCALE GENOMIC DNA]</scope>
    <source>
        <strain evidence="2 3">ST58-10</strain>
    </source>
</reference>
<dbReference type="GO" id="GO:0020037">
    <property type="term" value="F:heme binding"/>
    <property type="evidence" value="ECO:0007669"/>
    <property type="project" value="InterPro"/>
</dbReference>
<dbReference type="Gene3D" id="1.10.760.10">
    <property type="entry name" value="Cytochrome c-like domain"/>
    <property type="match status" value="1"/>
</dbReference>
<dbReference type="NCBIfam" id="NF040606">
    <property type="entry name" value="CytoC_perox"/>
    <property type="match status" value="1"/>
</dbReference>
<dbReference type="PANTHER" id="PTHR30600">
    <property type="entry name" value="CYTOCHROME C PEROXIDASE-RELATED"/>
    <property type="match status" value="1"/>
</dbReference>
<dbReference type="PROSITE" id="PS51257">
    <property type="entry name" value="PROKAR_LIPOPROTEIN"/>
    <property type="match status" value="1"/>
</dbReference>
<dbReference type="EMBL" id="CP015839">
    <property type="protein sequence ID" value="ANG61334.1"/>
    <property type="molecule type" value="Genomic_DNA"/>
</dbReference>
<proteinExistence type="predicted"/>
<dbReference type="STRING" id="1821621.A8C75_01880"/>
<dbReference type="PANTHER" id="PTHR30600:SF9">
    <property type="entry name" value="BLR7738 PROTEIN"/>
    <property type="match status" value="1"/>
</dbReference>
<evidence type="ECO:0008006" key="4">
    <source>
        <dbReference type="Google" id="ProtNLM"/>
    </source>
</evidence>
<evidence type="ECO:0000313" key="2">
    <source>
        <dbReference type="EMBL" id="ANG61334.1"/>
    </source>
</evidence>
<dbReference type="KEGG" id="mars:A8C75_01880"/>
<keyword evidence="1" id="KW-0732">Signal</keyword>
<dbReference type="OrthoDB" id="417271at2"/>
<gene>
    <name evidence="2" type="ORF">A8C75_01880</name>
</gene>
<dbReference type="AlphaFoldDB" id="A0A1A9ET45"/>
<sequence>MPALRIALICSTILFGACSALPPFEPVDRVVWLDQGPAWNSESRDWYHHASQGTSTLPIPFEWFMALEQPGINPFGEGKLVTDPDYLGRLGFIQSDISRFNQSGLPVGFAVDYGVTSPVDGRRYNAIGFTCAACHTGQMTYQGTAIRYDGGPAMTDITRLTNVLFLAMFENNYSTLRFNRFAARVLGERNTDANRKQLKKDFSKTLMELIDMQLATIEAQEQQAIVRDINAGNESHTLKDIAKTVKANLKNVEGFTRLDALNRIGNQVFALDANRPQNFVPVNAPVNYPHIWTSSWFEWVQYDGSIMQPMVRNAGEALGVAALVNLEEGPTRFESSVRVKTLHRIEQQLAGTQAPFEHKSFSGLRAPKWPENILPAIDAPLASKGAGLYQQLCQGCHLPPVQSDAFWSERYWATHNSAGERLLRLNMIPLEEIGTDPMQSRVLAERTVDTRGLGIDTQVYQGENCTPLRVTEAQDASFAYSLGALVQETTDYWYRQHGIGDAEQQNLNGNRPNCLQAGAGYKARPLNGIWATAPFLHNGSVPNLYALLSPVAERPAQFSLGQREFDPVKVGYLSQPNASVSLLDTRLAGNSNRGHEFNNGTAPGTIGPYLSEAQRLALLEYLKTL</sequence>
<evidence type="ECO:0000313" key="3">
    <source>
        <dbReference type="Proteomes" id="UP000078070"/>
    </source>
</evidence>
<dbReference type="InterPro" id="IPR051395">
    <property type="entry name" value="Cytochrome_c_Peroxidase/MauG"/>
</dbReference>